<comment type="caution">
    <text evidence="2">The sequence shown here is derived from an EMBL/GenBank/DDBJ whole genome shotgun (WGS) entry which is preliminary data.</text>
</comment>
<dbReference type="OrthoDB" id="2300838at2"/>
<evidence type="ECO:0000313" key="2">
    <source>
        <dbReference type="EMBL" id="RUT48603.1"/>
    </source>
</evidence>
<evidence type="ECO:0000256" key="1">
    <source>
        <dbReference type="SAM" id="MobiDB-lite"/>
    </source>
</evidence>
<organism evidence="2 3">
    <name type="scientific">Paenibacillus anaericanus</name>
    <dbReference type="NCBI Taxonomy" id="170367"/>
    <lineage>
        <taxon>Bacteria</taxon>
        <taxon>Bacillati</taxon>
        <taxon>Bacillota</taxon>
        <taxon>Bacilli</taxon>
        <taxon>Bacillales</taxon>
        <taxon>Paenibacillaceae</taxon>
        <taxon>Paenibacillus</taxon>
    </lineage>
</organism>
<feature type="compositionally biased region" description="Basic and acidic residues" evidence="1">
    <location>
        <begin position="64"/>
        <end position="79"/>
    </location>
</feature>
<evidence type="ECO:0000313" key="3">
    <source>
        <dbReference type="Proteomes" id="UP000279446"/>
    </source>
</evidence>
<gene>
    <name evidence="2" type="ORF">EJP82_01280</name>
</gene>
<accession>A0A433YFI5</accession>
<name>A0A433YFI5_9BACL</name>
<feature type="compositionally biased region" description="Basic and acidic residues" evidence="1">
    <location>
        <begin position="43"/>
        <end position="57"/>
    </location>
</feature>
<protein>
    <submittedName>
        <fullName evidence="2">Uncharacterized protein</fullName>
    </submittedName>
</protein>
<reference evidence="2 3" key="1">
    <citation type="submission" date="2018-12" db="EMBL/GenBank/DDBJ databases">
        <authorList>
            <person name="Sun L."/>
            <person name="Chen Z."/>
        </authorList>
    </citation>
    <scope>NUCLEOTIDE SEQUENCE [LARGE SCALE GENOMIC DNA]</scope>
    <source>
        <strain evidence="2 3">DSM 15890</strain>
    </source>
</reference>
<dbReference type="RefSeq" id="WP_127190197.1">
    <property type="nucleotide sequence ID" value="NZ_RZNY01000001.1"/>
</dbReference>
<feature type="region of interest" description="Disordered" evidence="1">
    <location>
        <begin position="37"/>
        <end position="79"/>
    </location>
</feature>
<dbReference type="AlphaFoldDB" id="A0A433YFI5"/>
<dbReference type="EMBL" id="RZNY01000001">
    <property type="protein sequence ID" value="RUT48603.1"/>
    <property type="molecule type" value="Genomic_DNA"/>
</dbReference>
<proteinExistence type="predicted"/>
<dbReference type="Proteomes" id="UP000279446">
    <property type="component" value="Unassembled WGS sequence"/>
</dbReference>
<keyword evidence="3" id="KW-1185">Reference proteome</keyword>
<sequence length="79" mass="8766">MAKYPVLKKFRDRATGGINEIGDHYTTSDKERVKKLQAGGWIGKEDKPTSTKPKPEVGDLFGGEEDKSKEVQQEDTAAK</sequence>